<proteinExistence type="inferred from homology"/>
<dbReference type="CDD" id="cd07361">
    <property type="entry name" value="MEMO_like"/>
    <property type="match status" value="1"/>
</dbReference>
<dbReference type="PANTHER" id="PTHR11060">
    <property type="entry name" value="PROTEIN MEMO1"/>
    <property type="match status" value="1"/>
</dbReference>
<protein>
    <submittedName>
        <fullName evidence="2">AmmeMemoRadiSam system protein B</fullName>
    </submittedName>
</protein>
<evidence type="ECO:0000313" key="3">
    <source>
        <dbReference type="Proteomes" id="UP000748332"/>
    </source>
</evidence>
<name>A0A955KVV5_9BACT</name>
<dbReference type="InterPro" id="IPR002737">
    <property type="entry name" value="MEMO1_fam"/>
</dbReference>
<evidence type="ECO:0000256" key="1">
    <source>
        <dbReference type="ARBA" id="ARBA00006315"/>
    </source>
</evidence>
<organism evidence="2 3">
    <name type="scientific">Candidatus Dojkabacteria bacterium</name>
    <dbReference type="NCBI Taxonomy" id="2099670"/>
    <lineage>
        <taxon>Bacteria</taxon>
        <taxon>Candidatus Dojkabacteria</taxon>
    </lineage>
</organism>
<comment type="caution">
    <text evidence="2">The sequence shown here is derived from an EMBL/GenBank/DDBJ whole genome shotgun (WGS) entry which is preliminary data.</text>
</comment>
<dbReference type="Gene3D" id="3.40.830.10">
    <property type="entry name" value="LigB-like"/>
    <property type="match status" value="1"/>
</dbReference>
<dbReference type="PANTHER" id="PTHR11060:SF0">
    <property type="entry name" value="PROTEIN MEMO1"/>
    <property type="match status" value="1"/>
</dbReference>
<dbReference type="EMBL" id="JAGQLM010000149">
    <property type="protein sequence ID" value="MCA9375334.1"/>
    <property type="molecule type" value="Genomic_DNA"/>
</dbReference>
<accession>A0A955KVV5</accession>
<comment type="similarity">
    <text evidence="1">Belongs to the MEMO1 family.</text>
</comment>
<evidence type="ECO:0000313" key="2">
    <source>
        <dbReference type="EMBL" id="MCA9375334.1"/>
    </source>
</evidence>
<reference evidence="2" key="1">
    <citation type="submission" date="2020-04" db="EMBL/GenBank/DDBJ databases">
        <authorList>
            <person name="Zhang T."/>
        </authorList>
    </citation>
    <scope>NUCLEOTIDE SEQUENCE</scope>
    <source>
        <strain evidence="2">HKST-UBA16</strain>
    </source>
</reference>
<dbReference type="Pfam" id="PF01875">
    <property type="entry name" value="Memo"/>
    <property type="match status" value="1"/>
</dbReference>
<gene>
    <name evidence="2" type="primary">amrB</name>
    <name evidence="2" type="ORF">KC622_03320</name>
</gene>
<dbReference type="AlphaFoldDB" id="A0A955KVV5"/>
<sequence length="281" mass="31156">MTQKNSVKKELSERSETRLPIASGSFYPSDKLELTERVSDLISQSGQNPLAGVKALIVPHSGYDYVGSLYGKAYSAISDSSIDEVFALSGSFFHKLESVSFCDLRFWEIPNGKVEVSHRLDKIIHSDDPSIQNILKRNNSVHMGEHSIEVQLPFLMEALGSSFRLIPTMIDGVSPRLAANALVEQIDQNDLLIGVSELSRGYPKDYAIDIDKVAIDSILQMDTDKIQSEMFEASFPLVIAVVNEIAKAKSWKPQLLEYTTCPISQENPRKVIGCVAIAYTQ</sequence>
<dbReference type="NCBIfam" id="TIGR04336">
    <property type="entry name" value="AmmeMemoSam_B"/>
    <property type="match status" value="1"/>
</dbReference>
<reference evidence="2" key="2">
    <citation type="journal article" date="2021" name="Microbiome">
        <title>Successional dynamics and alternative stable states in a saline activated sludge microbial community over 9 years.</title>
        <authorList>
            <person name="Wang Y."/>
            <person name="Ye J."/>
            <person name="Ju F."/>
            <person name="Liu L."/>
            <person name="Boyd J.A."/>
            <person name="Deng Y."/>
            <person name="Parks D.H."/>
            <person name="Jiang X."/>
            <person name="Yin X."/>
            <person name="Woodcroft B.J."/>
            <person name="Tyson G.W."/>
            <person name="Hugenholtz P."/>
            <person name="Polz M.F."/>
            <person name="Zhang T."/>
        </authorList>
    </citation>
    <scope>NUCLEOTIDE SEQUENCE</scope>
    <source>
        <strain evidence="2">HKST-UBA16</strain>
    </source>
</reference>
<dbReference type="Proteomes" id="UP000748332">
    <property type="component" value="Unassembled WGS sequence"/>
</dbReference>